<dbReference type="EMBL" id="UOEN01000041">
    <property type="protein sequence ID" value="VAW11705.1"/>
    <property type="molecule type" value="Genomic_DNA"/>
</dbReference>
<feature type="domain" description="VTT" evidence="2">
    <location>
        <begin position="61"/>
        <end position="163"/>
    </location>
</feature>
<feature type="transmembrane region" description="Helical" evidence="1">
    <location>
        <begin position="27"/>
        <end position="53"/>
    </location>
</feature>
<feature type="transmembrane region" description="Helical" evidence="1">
    <location>
        <begin position="60"/>
        <end position="86"/>
    </location>
</feature>
<protein>
    <submittedName>
        <fullName evidence="3">FIG139438: lipoprotein B</fullName>
    </submittedName>
</protein>
<dbReference type="InterPro" id="IPR032816">
    <property type="entry name" value="VTT_dom"/>
</dbReference>
<keyword evidence="3" id="KW-0449">Lipoprotein</keyword>
<evidence type="ECO:0000256" key="1">
    <source>
        <dbReference type="SAM" id="Phobius"/>
    </source>
</evidence>
<dbReference type="InterPro" id="IPR051311">
    <property type="entry name" value="DedA_domain"/>
</dbReference>
<sequence length="198" mass="22733">MFSFLDNTKENIRSWALRHAEGPHSKFWLSALSFSEASFFPIPPDVLLIAILLANKARQWLYYAFLTTLFSVLGGVLGYGIGYFFFDLFGQQVISFYGLQSQFVYLKDIFNDTTFWAIFAAAFTPIPYKIFTITAGLFNVNFIVFLIASILGRGIRFFAIGFILKHYGEKIANVLYKYFNIFSFVTLLILIILAYTFL</sequence>
<feature type="transmembrane region" description="Helical" evidence="1">
    <location>
        <begin position="176"/>
        <end position="197"/>
    </location>
</feature>
<evidence type="ECO:0000313" key="3">
    <source>
        <dbReference type="EMBL" id="VAW11705.1"/>
    </source>
</evidence>
<gene>
    <name evidence="3" type="ORF">MNBD_BACTEROID05-1009</name>
</gene>
<accession>A0A3B0T059</accession>
<reference evidence="3" key="1">
    <citation type="submission" date="2018-06" db="EMBL/GenBank/DDBJ databases">
        <authorList>
            <person name="Zhirakovskaya E."/>
        </authorList>
    </citation>
    <scope>NUCLEOTIDE SEQUENCE</scope>
</reference>
<keyword evidence="1" id="KW-1133">Transmembrane helix</keyword>
<dbReference type="Pfam" id="PF09335">
    <property type="entry name" value="VTT_dom"/>
    <property type="match status" value="1"/>
</dbReference>
<keyword evidence="1" id="KW-0472">Membrane</keyword>
<evidence type="ECO:0000259" key="2">
    <source>
        <dbReference type="Pfam" id="PF09335"/>
    </source>
</evidence>
<dbReference type="GO" id="GO:0005886">
    <property type="term" value="C:plasma membrane"/>
    <property type="evidence" value="ECO:0007669"/>
    <property type="project" value="TreeGrafter"/>
</dbReference>
<dbReference type="AlphaFoldDB" id="A0A3B0T059"/>
<dbReference type="PANTHER" id="PTHR42709">
    <property type="entry name" value="ALKALINE PHOSPHATASE LIKE PROTEIN"/>
    <property type="match status" value="1"/>
</dbReference>
<keyword evidence="1" id="KW-0812">Transmembrane</keyword>
<name>A0A3B0T059_9ZZZZ</name>
<proteinExistence type="predicted"/>
<organism evidence="3">
    <name type="scientific">hydrothermal vent metagenome</name>
    <dbReference type="NCBI Taxonomy" id="652676"/>
    <lineage>
        <taxon>unclassified sequences</taxon>
        <taxon>metagenomes</taxon>
        <taxon>ecological metagenomes</taxon>
    </lineage>
</organism>
<dbReference type="PANTHER" id="PTHR42709:SF11">
    <property type="entry name" value="DEDA FAMILY PROTEIN"/>
    <property type="match status" value="1"/>
</dbReference>